<feature type="domain" description="Amidohydrolase 3" evidence="2">
    <location>
        <begin position="91"/>
        <end position="584"/>
    </location>
</feature>
<protein>
    <submittedName>
        <fullName evidence="3">Amidohydrolase</fullName>
    </submittedName>
</protein>
<dbReference type="OrthoDB" id="9031471at2"/>
<dbReference type="EMBL" id="BAET01000014">
    <property type="protein sequence ID" value="GAB55701.1"/>
    <property type="molecule type" value="Genomic_DNA"/>
</dbReference>
<dbReference type="PROSITE" id="PS51257">
    <property type="entry name" value="PROKAR_LIPOPROTEIN"/>
    <property type="match status" value="1"/>
</dbReference>
<sequence length="591" mass="64057">MTLNFVRVFSLLLLFLALAGCQPADNQSTDALDEGLQSSANQIADLVLTGGTVLTVDTNQPEAEAIAVKDGRILAVGSIDEIANFIGKSTDVFDLDGRVAMPGFIEGHGHFLGLGQALMILDLMPTRSFEEIVTIVADAAANAEPGEWIVGRGWHQERWGKTDEPLYDGVPHHRSLSGVSPDNPVILFHASGHAAYANAMALALGAIEDDTPNIEGGTIVRDNNLDATGFLRQAAQMPIRALLTQAQASLSEDELQAQFESQVELAGQESLRHGVTSFHDMGTNFADIQRLKLMAEAGQLPVRLHVAVRHETNDALRARVADVRMIGHANGFLTVRALKRNIDGALGTHGAWLLEPYADKPETSGLPQTSLANLRETAEIALENGFQLNTHAIGDRGNREVMDLYEALLSTRPNEDLRWRVEHAQTLHPDEAPRFAKLGVIASMQGVHATSDGPWVEQRLGEERAQNRAYIWRSLLDAGATICNGTDVPVEAISPIASYISSVTRRMSNGEQFFPEQSMGRMEALYSYTMGCAKAVFDDDELGSLTPGKRADIVVLNANPLTVSEEQLSALEVEMTLVGGEVRYLASDEAL</sequence>
<dbReference type="SUPFAM" id="SSF51556">
    <property type="entry name" value="Metallo-dependent hydrolases"/>
    <property type="match status" value="1"/>
</dbReference>
<dbReference type="InterPro" id="IPR011059">
    <property type="entry name" value="Metal-dep_hydrolase_composite"/>
</dbReference>
<evidence type="ECO:0000313" key="3">
    <source>
        <dbReference type="EMBL" id="GAB55701.1"/>
    </source>
</evidence>
<dbReference type="InterPro" id="IPR033932">
    <property type="entry name" value="YtcJ-like"/>
</dbReference>
<dbReference type="Gene3D" id="3.20.20.140">
    <property type="entry name" value="Metal-dependent hydrolases"/>
    <property type="match status" value="1"/>
</dbReference>
<gene>
    <name evidence="3" type="ORF">GPUN_1584</name>
</gene>
<dbReference type="GO" id="GO:0016810">
    <property type="term" value="F:hydrolase activity, acting on carbon-nitrogen (but not peptide) bonds"/>
    <property type="evidence" value="ECO:0007669"/>
    <property type="project" value="InterPro"/>
</dbReference>
<evidence type="ECO:0000313" key="4">
    <source>
        <dbReference type="Proteomes" id="UP000053586"/>
    </source>
</evidence>
<dbReference type="RefSeq" id="WP_006005033.1">
    <property type="nucleotide sequence ID" value="NZ_BAET01000014.1"/>
</dbReference>
<feature type="signal peptide" evidence="1">
    <location>
        <begin position="1"/>
        <end position="19"/>
    </location>
</feature>
<dbReference type="eggNOG" id="COG1574">
    <property type="taxonomic scope" value="Bacteria"/>
</dbReference>
<reference evidence="3 4" key="2">
    <citation type="journal article" date="2017" name="Antonie Van Leeuwenhoek">
        <title>Rhizobium rhizosphaerae sp. nov., a novel species isolated from rice rhizosphere.</title>
        <authorList>
            <person name="Zhao J.J."/>
            <person name="Zhang J."/>
            <person name="Zhang R.J."/>
            <person name="Zhang C.W."/>
            <person name="Yin H.Q."/>
            <person name="Zhang X.X."/>
        </authorList>
    </citation>
    <scope>NUCLEOTIDE SEQUENCE [LARGE SCALE GENOMIC DNA]</scope>
    <source>
        <strain evidence="3 4">ACAM 611</strain>
    </source>
</reference>
<keyword evidence="1" id="KW-0732">Signal</keyword>
<keyword evidence="3" id="KW-0378">Hydrolase</keyword>
<dbReference type="SUPFAM" id="SSF51338">
    <property type="entry name" value="Composite domain of metallo-dependent hydrolases"/>
    <property type="match status" value="1"/>
</dbReference>
<dbReference type="InterPro" id="IPR032466">
    <property type="entry name" value="Metal_Hydrolase"/>
</dbReference>
<evidence type="ECO:0000259" key="2">
    <source>
        <dbReference type="Pfam" id="PF07969"/>
    </source>
</evidence>
<dbReference type="Pfam" id="PF07969">
    <property type="entry name" value="Amidohydro_3"/>
    <property type="match status" value="1"/>
</dbReference>
<comment type="caution">
    <text evidence="3">The sequence shown here is derived from an EMBL/GenBank/DDBJ whole genome shotgun (WGS) entry which is preliminary data.</text>
</comment>
<keyword evidence="4" id="KW-1185">Reference proteome</keyword>
<proteinExistence type="predicted"/>
<dbReference type="Gene3D" id="3.10.310.70">
    <property type="match status" value="1"/>
</dbReference>
<dbReference type="Proteomes" id="UP000053586">
    <property type="component" value="Unassembled WGS sequence"/>
</dbReference>
<dbReference type="PANTHER" id="PTHR22642:SF2">
    <property type="entry name" value="PROTEIN LONG AFTER FAR-RED 3"/>
    <property type="match status" value="1"/>
</dbReference>
<dbReference type="AlphaFoldDB" id="H5TBM4"/>
<reference evidence="3 4" key="1">
    <citation type="journal article" date="2012" name="J. Bacteriol.">
        <title>Genome sequence of proteorhodopsin-containing sea ice bacterium Glaciecola punicea ACAM 611T.</title>
        <authorList>
            <person name="Qin Q.-L."/>
            <person name="Xie B.-B."/>
            <person name="Shu Y.-L."/>
            <person name="Rong J.-C."/>
            <person name="Zhao D.-L."/>
            <person name="Zhang X.-Y."/>
            <person name="Chen X.-L."/>
            <person name="Zhou B.-C."/>
            <person name="Zhanga Y.-Z."/>
        </authorList>
    </citation>
    <scope>NUCLEOTIDE SEQUENCE [LARGE SCALE GENOMIC DNA]</scope>
    <source>
        <strain evidence="3 4">ACAM 611</strain>
    </source>
</reference>
<accession>H5TBM4</accession>
<evidence type="ECO:0000256" key="1">
    <source>
        <dbReference type="SAM" id="SignalP"/>
    </source>
</evidence>
<dbReference type="InterPro" id="IPR013108">
    <property type="entry name" value="Amidohydro_3"/>
</dbReference>
<dbReference type="PANTHER" id="PTHR22642">
    <property type="entry name" value="IMIDAZOLONEPROPIONASE"/>
    <property type="match status" value="1"/>
</dbReference>
<dbReference type="CDD" id="cd01300">
    <property type="entry name" value="YtcJ_like"/>
    <property type="match status" value="1"/>
</dbReference>
<feature type="chain" id="PRO_5003598209" evidence="1">
    <location>
        <begin position="20"/>
        <end position="591"/>
    </location>
</feature>
<dbReference type="STRING" id="56804.BAE46_09760"/>
<name>H5TBM4_9ALTE</name>
<dbReference type="Gene3D" id="2.30.40.10">
    <property type="entry name" value="Urease, subunit C, domain 1"/>
    <property type="match status" value="1"/>
</dbReference>
<organism evidence="3 4">
    <name type="scientific">Glaciecola punicea ACAM 611</name>
    <dbReference type="NCBI Taxonomy" id="1121923"/>
    <lineage>
        <taxon>Bacteria</taxon>
        <taxon>Pseudomonadati</taxon>
        <taxon>Pseudomonadota</taxon>
        <taxon>Gammaproteobacteria</taxon>
        <taxon>Alteromonadales</taxon>
        <taxon>Alteromonadaceae</taxon>
        <taxon>Glaciecola</taxon>
    </lineage>
</organism>